<name>A0A1V3KPH4_9PAST</name>
<evidence type="ECO:0000313" key="2">
    <source>
        <dbReference type="Proteomes" id="UP000189114"/>
    </source>
</evidence>
<dbReference type="PROSITE" id="PS50943">
    <property type="entry name" value="HTH_CROC1"/>
    <property type="match status" value="1"/>
</dbReference>
<comment type="caution">
    <text evidence="1">The sequence shown here is derived from an EMBL/GenBank/DDBJ whole genome shotgun (WGS) entry which is preliminary data.</text>
</comment>
<proteinExistence type="predicted"/>
<dbReference type="GO" id="GO:0003677">
    <property type="term" value="F:DNA binding"/>
    <property type="evidence" value="ECO:0007669"/>
    <property type="project" value="InterPro"/>
</dbReference>
<sequence>MNEREQFAENLKRILIEKGIAPKASVLEREFNLHHYGKPIGLHAVARWLRGEALPSLARLRTLADWLEVDLTELVSAETAYKINKIEKQKEPTKHIWESAASYQDQTLFQIFLNLPKEQKKVVREVIMAMDKAYRSGKQ</sequence>
<gene>
    <name evidence="1" type="ORF">BKG96_01540</name>
</gene>
<dbReference type="AlphaFoldDB" id="A0A1V3KPH4"/>
<dbReference type="EMBL" id="MLAE01000010">
    <property type="protein sequence ID" value="OOF79576.1"/>
    <property type="molecule type" value="Genomic_DNA"/>
</dbReference>
<dbReference type="InterPro" id="IPR001387">
    <property type="entry name" value="Cro/C1-type_HTH"/>
</dbReference>
<dbReference type="Gene3D" id="1.10.260.40">
    <property type="entry name" value="lambda repressor-like DNA-binding domains"/>
    <property type="match status" value="1"/>
</dbReference>
<evidence type="ECO:0000313" key="1">
    <source>
        <dbReference type="EMBL" id="OOF79576.1"/>
    </source>
</evidence>
<dbReference type="RefSeq" id="WP_077582352.1">
    <property type="nucleotide sequence ID" value="NZ_MLAE01000010.1"/>
</dbReference>
<accession>A0A1V3KPH4</accession>
<protein>
    <submittedName>
        <fullName evidence="1">Uncharacterized protein</fullName>
    </submittedName>
</protein>
<dbReference type="Proteomes" id="UP000189114">
    <property type="component" value="Unassembled WGS sequence"/>
</dbReference>
<reference evidence="2" key="1">
    <citation type="submission" date="2016-10" db="EMBL/GenBank/DDBJ databases">
        <title>Rodentibacter gen. nov. and new species.</title>
        <authorList>
            <person name="Christensen H."/>
        </authorList>
    </citation>
    <scope>NUCLEOTIDE SEQUENCE [LARGE SCALE GENOMIC DNA]</scope>
    <source>
        <strain evidence="2">Ppn152</strain>
    </source>
</reference>
<dbReference type="InterPro" id="IPR010982">
    <property type="entry name" value="Lambda_DNA-bd_dom_sf"/>
</dbReference>
<organism evidence="1 2">
    <name type="scientific">Rodentibacter caecimuris</name>
    <dbReference type="NCBI Taxonomy" id="1796644"/>
    <lineage>
        <taxon>Bacteria</taxon>
        <taxon>Pseudomonadati</taxon>
        <taxon>Pseudomonadota</taxon>
        <taxon>Gammaproteobacteria</taxon>
        <taxon>Pasteurellales</taxon>
        <taxon>Pasteurellaceae</taxon>
        <taxon>Rodentibacter</taxon>
    </lineage>
</organism>